<gene>
    <name evidence="19" type="primary">LOC107011864</name>
</gene>
<comment type="subcellular location">
    <subcellularLocation>
        <location evidence="1">Membrane</location>
        <topology evidence="1">Single-pass membrane protein</topology>
    </subcellularLocation>
</comment>
<dbReference type="PROSITE" id="PS00108">
    <property type="entry name" value="PROTEIN_KINASE_ST"/>
    <property type="match status" value="1"/>
</dbReference>
<dbReference type="RefSeq" id="XP_015067020.1">
    <property type="nucleotide sequence ID" value="XM_015211534.2"/>
</dbReference>
<evidence type="ECO:0000256" key="11">
    <source>
        <dbReference type="ARBA" id="ARBA00023136"/>
    </source>
</evidence>
<feature type="signal peptide" evidence="15">
    <location>
        <begin position="1"/>
        <end position="23"/>
    </location>
</feature>
<feature type="compositionally biased region" description="Polar residues" evidence="14">
    <location>
        <begin position="589"/>
        <end position="606"/>
    </location>
</feature>
<keyword evidence="7" id="KW-0547">Nucleotide-binding</keyword>
<sequence length="606" mass="67618">MANQQKLQIFLIFHIYFHCLIIAQPDLLFSDCGLNGNYTQNSAYQSNLNTLLSSLSSNMDEYGFYNTSIGRNTDIVSAIVLCRGDVELQECRNCVNNTVHKLVRSCPEQKEAFGGYDDCMLQYTSRSIIGTSSNDPLLYMWDSGNASKPEEFNRELQKLVDRLRGEAANGDPLRKYATGSATDPNDQTIYALVQCTPDLSPQDCSDCLTNAYGAMATCPCNGNRCSRQIGPRCNFRYQSYRFFKQVAVQSHSPPPEFLQFDLSTIRAATDNFSSSNKLGEGGFGPVYKGVLSNGLEVAVKRLSVDSGQGDLEFKNEVLLVARLQHRNLVRLQGFCFDGTERLLVYEFVPNASLDQFLYDPDKRKQLNWEKRSKIIGGVAKGILYLHEDSRLRIIHRDLKASNVLLDAEMNPKISDFGMARLFTLDETQGSTTRIVGTYGYMAPEYAMHGQFSVKSDVFSFGVLVLEIISGQKNTCFRNGESVEDLLSNAWMNWREETTTNLIDPMLRGSSGMARDIMRCIHIALLCVQENISDRPTMAAVVLMLSSLSLNLPLPSGPAYYTHNDITSGISLTQEYNSRSSGPRELAKSKSISSSHNEASITELSPR</sequence>
<evidence type="ECO:0000256" key="7">
    <source>
        <dbReference type="ARBA" id="ARBA00022741"/>
    </source>
</evidence>
<evidence type="ECO:0000256" key="12">
    <source>
        <dbReference type="ARBA" id="ARBA00023170"/>
    </source>
</evidence>
<dbReference type="PANTHER" id="PTHR27002:SF980">
    <property type="entry name" value="CYSTEINE-RICH RECEPTOR-LIKE PROTEIN KINASE 10 ISOFORM X1"/>
    <property type="match status" value="1"/>
</dbReference>
<protein>
    <submittedName>
        <fullName evidence="19">Receptor-like protein kinase At4g00960 isoform X2</fullName>
    </submittedName>
</protein>
<keyword evidence="3" id="KW-0808">Transferase</keyword>
<dbReference type="InterPro" id="IPR002902">
    <property type="entry name" value="GNK2"/>
</dbReference>
<feature type="domain" description="Gnk2-homologous" evidence="17">
    <location>
        <begin position="26"/>
        <end position="128"/>
    </location>
</feature>
<evidence type="ECO:0000256" key="8">
    <source>
        <dbReference type="ARBA" id="ARBA00022777"/>
    </source>
</evidence>
<keyword evidence="12" id="KW-0675">Receptor</keyword>
<keyword evidence="13" id="KW-0325">Glycoprotein</keyword>
<dbReference type="InterPro" id="IPR008271">
    <property type="entry name" value="Ser/Thr_kinase_AS"/>
</dbReference>
<evidence type="ECO:0000256" key="1">
    <source>
        <dbReference type="ARBA" id="ARBA00004167"/>
    </source>
</evidence>
<evidence type="ECO:0000313" key="18">
    <source>
        <dbReference type="Proteomes" id="UP000694930"/>
    </source>
</evidence>
<keyword evidence="9" id="KW-0067">ATP-binding</keyword>
<keyword evidence="2" id="KW-0723">Serine/threonine-protein kinase</keyword>
<dbReference type="SMART" id="SM00220">
    <property type="entry name" value="S_TKc"/>
    <property type="match status" value="1"/>
</dbReference>
<dbReference type="PROSITE" id="PS50011">
    <property type="entry name" value="PROTEIN_KINASE_DOM"/>
    <property type="match status" value="1"/>
</dbReference>
<dbReference type="CDD" id="cd23509">
    <property type="entry name" value="Gnk2-like"/>
    <property type="match status" value="2"/>
</dbReference>
<organism evidence="18 19">
    <name type="scientific">Solanum pennellii</name>
    <name type="common">Tomato</name>
    <name type="synonym">Lycopersicon pennellii</name>
    <dbReference type="NCBI Taxonomy" id="28526"/>
    <lineage>
        <taxon>Eukaryota</taxon>
        <taxon>Viridiplantae</taxon>
        <taxon>Streptophyta</taxon>
        <taxon>Embryophyta</taxon>
        <taxon>Tracheophyta</taxon>
        <taxon>Spermatophyta</taxon>
        <taxon>Magnoliopsida</taxon>
        <taxon>eudicotyledons</taxon>
        <taxon>Gunneridae</taxon>
        <taxon>Pentapetalae</taxon>
        <taxon>asterids</taxon>
        <taxon>lamiids</taxon>
        <taxon>Solanales</taxon>
        <taxon>Solanaceae</taxon>
        <taxon>Solanoideae</taxon>
        <taxon>Solaneae</taxon>
        <taxon>Solanum</taxon>
        <taxon>Solanum subgen. Lycopersicon</taxon>
    </lineage>
</organism>
<feature type="chain" id="PRO_5046489493" evidence="15">
    <location>
        <begin position="24"/>
        <end position="606"/>
    </location>
</feature>
<evidence type="ECO:0000259" key="16">
    <source>
        <dbReference type="PROSITE" id="PS50011"/>
    </source>
</evidence>
<dbReference type="Gene3D" id="3.30.430.20">
    <property type="entry name" value="Gnk2 domain, C-X8-C-X2-C motif"/>
    <property type="match status" value="2"/>
</dbReference>
<dbReference type="InterPro" id="IPR038408">
    <property type="entry name" value="GNK2_sf"/>
</dbReference>
<keyword evidence="4" id="KW-0812">Transmembrane</keyword>
<dbReference type="Gene3D" id="1.10.510.10">
    <property type="entry name" value="Transferase(Phosphotransferase) domain 1"/>
    <property type="match status" value="1"/>
</dbReference>
<keyword evidence="10" id="KW-1133">Transmembrane helix</keyword>
<evidence type="ECO:0000256" key="2">
    <source>
        <dbReference type="ARBA" id="ARBA00022527"/>
    </source>
</evidence>
<evidence type="ECO:0000256" key="13">
    <source>
        <dbReference type="ARBA" id="ARBA00023180"/>
    </source>
</evidence>
<evidence type="ECO:0000256" key="15">
    <source>
        <dbReference type="SAM" id="SignalP"/>
    </source>
</evidence>
<feature type="domain" description="Gnk2-homologous" evidence="17">
    <location>
        <begin position="134"/>
        <end position="242"/>
    </location>
</feature>
<name>A0ABM1G7F1_SOLPN</name>
<reference evidence="19" key="2">
    <citation type="submission" date="2025-08" db="UniProtKB">
        <authorList>
            <consortium name="RefSeq"/>
        </authorList>
    </citation>
    <scope>IDENTIFICATION</scope>
</reference>
<evidence type="ECO:0000313" key="19">
    <source>
        <dbReference type="RefSeq" id="XP_015067020.1"/>
    </source>
</evidence>
<evidence type="ECO:0000256" key="9">
    <source>
        <dbReference type="ARBA" id="ARBA00022840"/>
    </source>
</evidence>
<dbReference type="GeneID" id="107011864"/>
<keyword evidence="11" id="KW-0472">Membrane</keyword>
<keyword evidence="8" id="KW-0418">Kinase</keyword>
<proteinExistence type="predicted"/>
<dbReference type="InterPro" id="IPR001245">
    <property type="entry name" value="Ser-Thr/Tyr_kinase_cat_dom"/>
</dbReference>
<evidence type="ECO:0000256" key="6">
    <source>
        <dbReference type="ARBA" id="ARBA00022737"/>
    </source>
</evidence>
<dbReference type="Pfam" id="PF01657">
    <property type="entry name" value="Stress-antifung"/>
    <property type="match status" value="2"/>
</dbReference>
<keyword evidence="5 15" id="KW-0732">Signal</keyword>
<dbReference type="InterPro" id="IPR000719">
    <property type="entry name" value="Prot_kinase_dom"/>
</dbReference>
<evidence type="ECO:0000256" key="5">
    <source>
        <dbReference type="ARBA" id="ARBA00022729"/>
    </source>
</evidence>
<keyword evidence="18" id="KW-1185">Reference proteome</keyword>
<dbReference type="PANTHER" id="PTHR27002">
    <property type="entry name" value="RECEPTOR-LIKE SERINE/THREONINE-PROTEIN KINASE SD1-8"/>
    <property type="match status" value="1"/>
</dbReference>
<dbReference type="Gene3D" id="3.30.200.20">
    <property type="entry name" value="Phosphorylase Kinase, domain 1"/>
    <property type="match status" value="1"/>
</dbReference>
<dbReference type="CDD" id="cd14066">
    <property type="entry name" value="STKc_IRAK"/>
    <property type="match status" value="1"/>
</dbReference>
<evidence type="ECO:0000256" key="4">
    <source>
        <dbReference type="ARBA" id="ARBA00022692"/>
    </source>
</evidence>
<dbReference type="Pfam" id="PF07714">
    <property type="entry name" value="PK_Tyr_Ser-Thr"/>
    <property type="match status" value="1"/>
</dbReference>
<evidence type="ECO:0000256" key="3">
    <source>
        <dbReference type="ARBA" id="ARBA00022679"/>
    </source>
</evidence>
<evidence type="ECO:0000259" key="17">
    <source>
        <dbReference type="PROSITE" id="PS51473"/>
    </source>
</evidence>
<dbReference type="Proteomes" id="UP000694930">
    <property type="component" value="Chromosome 2"/>
</dbReference>
<accession>A0ABM1G7F1</accession>
<feature type="domain" description="Protein kinase" evidence="16">
    <location>
        <begin position="272"/>
        <end position="547"/>
    </location>
</feature>
<dbReference type="InterPro" id="IPR011009">
    <property type="entry name" value="Kinase-like_dom_sf"/>
</dbReference>
<dbReference type="SUPFAM" id="SSF56112">
    <property type="entry name" value="Protein kinase-like (PK-like)"/>
    <property type="match status" value="1"/>
</dbReference>
<evidence type="ECO:0000256" key="14">
    <source>
        <dbReference type="SAM" id="MobiDB-lite"/>
    </source>
</evidence>
<reference evidence="18" key="1">
    <citation type="journal article" date="2014" name="Nat. Genet.">
        <title>The genome of the stress-tolerant wild tomato species Solanum pennellii.</title>
        <authorList>
            <person name="Bolger A."/>
            <person name="Scossa F."/>
            <person name="Bolger M.E."/>
            <person name="Lanz C."/>
            <person name="Maumus F."/>
            <person name="Tohge T."/>
            <person name="Quesneville H."/>
            <person name="Alseekh S."/>
            <person name="Sorensen I."/>
            <person name="Lichtenstein G."/>
            <person name="Fich E.A."/>
            <person name="Conte M."/>
            <person name="Keller H."/>
            <person name="Schneeberger K."/>
            <person name="Schwacke R."/>
            <person name="Ofner I."/>
            <person name="Vrebalov J."/>
            <person name="Xu Y."/>
            <person name="Osorio S."/>
            <person name="Aflitos S.A."/>
            <person name="Schijlen E."/>
            <person name="Jimenez-Gomez J.M."/>
            <person name="Ryngajllo M."/>
            <person name="Kimura S."/>
            <person name="Kumar R."/>
            <person name="Koenig D."/>
            <person name="Headland L.R."/>
            <person name="Maloof J.N."/>
            <person name="Sinha N."/>
            <person name="van Ham R.C."/>
            <person name="Lankhorst R.K."/>
            <person name="Mao L."/>
            <person name="Vogel A."/>
            <person name="Arsova B."/>
            <person name="Panstruga R."/>
            <person name="Fei Z."/>
            <person name="Rose J.K."/>
            <person name="Zamir D."/>
            <person name="Carrari F."/>
            <person name="Giovannoni J.J."/>
            <person name="Weigel D."/>
            <person name="Usadel B."/>
            <person name="Fernie A.R."/>
        </authorList>
    </citation>
    <scope>NUCLEOTIDE SEQUENCE [LARGE SCALE GENOMIC DNA]</scope>
    <source>
        <strain evidence="18">cv. LA0716</strain>
    </source>
</reference>
<feature type="region of interest" description="Disordered" evidence="14">
    <location>
        <begin position="574"/>
        <end position="606"/>
    </location>
</feature>
<dbReference type="PROSITE" id="PS51473">
    <property type="entry name" value="GNK2"/>
    <property type="match status" value="2"/>
</dbReference>
<keyword evidence="6" id="KW-0677">Repeat</keyword>
<evidence type="ECO:0000256" key="10">
    <source>
        <dbReference type="ARBA" id="ARBA00022989"/>
    </source>
</evidence>